<evidence type="ECO:0000313" key="4">
    <source>
        <dbReference type="EMBL" id="CAF1324329.1"/>
    </source>
</evidence>
<name>A0A815F6M1_9BILA</name>
<dbReference type="Pfam" id="PF13424">
    <property type="entry name" value="TPR_12"/>
    <property type="match status" value="2"/>
</dbReference>
<organism evidence="4 6">
    <name type="scientific">Didymodactylos carnosus</name>
    <dbReference type="NCBI Taxonomy" id="1234261"/>
    <lineage>
        <taxon>Eukaryota</taxon>
        <taxon>Metazoa</taxon>
        <taxon>Spiralia</taxon>
        <taxon>Gnathifera</taxon>
        <taxon>Rotifera</taxon>
        <taxon>Eurotatoria</taxon>
        <taxon>Bdelloidea</taxon>
        <taxon>Philodinida</taxon>
        <taxon>Philodinidae</taxon>
        <taxon>Didymodactylos</taxon>
    </lineage>
</organism>
<dbReference type="EMBL" id="CAJOBC010049479">
    <property type="protein sequence ID" value="CAF4172831.1"/>
    <property type="molecule type" value="Genomic_DNA"/>
</dbReference>
<comment type="caution">
    <text evidence="4">The sequence shown here is derived from an EMBL/GenBank/DDBJ whole genome shotgun (WGS) entry which is preliminary data.</text>
</comment>
<dbReference type="AlphaFoldDB" id="A0A815F6M1"/>
<dbReference type="InterPro" id="IPR011990">
    <property type="entry name" value="TPR-like_helical_dom_sf"/>
</dbReference>
<dbReference type="SMART" id="SM00028">
    <property type="entry name" value="TPR"/>
    <property type="match status" value="2"/>
</dbReference>
<reference evidence="4" key="1">
    <citation type="submission" date="2021-02" db="EMBL/GenBank/DDBJ databases">
        <authorList>
            <person name="Nowell W R."/>
        </authorList>
    </citation>
    <scope>NUCLEOTIDE SEQUENCE</scope>
</reference>
<gene>
    <name evidence="4" type="ORF">GPM918_LOCUS29629</name>
    <name evidence="5" type="ORF">SRO942_LOCUS30215</name>
</gene>
<sequence length="237" mass="26804">MYSVFRIGEIRQIENGIWQIKLKLTADNDPQLRRLTERMRKEIPGPTRYRIPQLMLKMGLSDQALNILKILLKNSGKEEMIIHPLLRLAYNDMENGDVALFHFRQGLSLALTVWSPDDHALAATYSNIGCVLETKGHLDEALKHHQRALEILLKRQDSEPELIAAKHILAVSSTLQDRFAEALASHEIALHIQSEQLPFTHPELGKTYANIGTSHYALGHYSAALDNQMTALSIQKS</sequence>
<proteinExistence type="predicted"/>
<dbReference type="PANTHER" id="PTHR45641">
    <property type="entry name" value="TETRATRICOPEPTIDE REPEAT PROTEIN (AFU_ORTHOLOGUE AFUA_6G03870)"/>
    <property type="match status" value="1"/>
</dbReference>
<dbReference type="EMBL" id="CAJNOQ010013570">
    <property type="protein sequence ID" value="CAF1324329.1"/>
    <property type="molecule type" value="Genomic_DNA"/>
</dbReference>
<evidence type="ECO:0000313" key="5">
    <source>
        <dbReference type="EMBL" id="CAF4172831.1"/>
    </source>
</evidence>
<dbReference type="Gene3D" id="1.25.40.10">
    <property type="entry name" value="Tetratricopeptide repeat domain"/>
    <property type="match status" value="1"/>
</dbReference>
<dbReference type="SUPFAM" id="SSF48452">
    <property type="entry name" value="TPR-like"/>
    <property type="match status" value="2"/>
</dbReference>
<evidence type="ECO:0000313" key="6">
    <source>
        <dbReference type="Proteomes" id="UP000663829"/>
    </source>
</evidence>
<feature type="repeat" description="TPR" evidence="3">
    <location>
        <begin position="122"/>
        <end position="155"/>
    </location>
</feature>
<dbReference type="PROSITE" id="PS50005">
    <property type="entry name" value="TPR"/>
    <property type="match status" value="1"/>
</dbReference>
<evidence type="ECO:0000256" key="1">
    <source>
        <dbReference type="ARBA" id="ARBA00022737"/>
    </source>
</evidence>
<evidence type="ECO:0000256" key="2">
    <source>
        <dbReference type="ARBA" id="ARBA00022803"/>
    </source>
</evidence>
<evidence type="ECO:0008006" key="7">
    <source>
        <dbReference type="Google" id="ProtNLM"/>
    </source>
</evidence>
<evidence type="ECO:0000256" key="3">
    <source>
        <dbReference type="PROSITE-ProRule" id="PRU00339"/>
    </source>
</evidence>
<protein>
    <recommendedName>
        <fullName evidence="7">Tetratricopeptide repeat protein</fullName>
    </recommendedName>
</protein>
<dbReference type="InterPro" id="IPR019734">
    <property type="entry name" value="TPR_rpt"/>
</dbReference>
<keyword evidence="2 3" id="KW-0802">TPR repeat</keyword>
<dbReference type="OrthoDB" id="5587616at2759"/>
<dbReference type="PANTHER" id="PTHR45641:SF19">
    <property type="entry name" value="NEPHROCYSTIN-3"/>
    <property type="match status" value="1"/>
</dbReference>
<accession>A0A815F6M1</accession>
<dbReference type="Proteomes" id="UP000681722">
    <property type="component" value="Unassembled WGS sequence"/>
</dbReference>
<keyword evidence="1" id="KW-0677">Repeat</keyword>
<keyword evidence="6" id="KW-1185">Reference proteome</keyword>
<dbReference type="Proteomes" id="UP000663829">
    <property type="component" value="Unassembled WGS sequence"/>
</dbReference>